<protein>
    <submittedName>
        <fullName evidence="1">Uncharacterized protein</fullName>
    </submittedName>
</protein>
<sequence length="155" mass="17958">MHQIPLLNDRSLEKGFKAPSKYKNLQFFASKPSPMQSACGRTKSKKQFREIFVQSLQQFSPHQKRDRLFGIFVFHVAKVPVNQEQNNSIRKSIEGMFLSMLDDEKVWIELKRVLSKSKGIKQHQLKGIQYSYGVKGLVDTNIRFPFLKKKSLKAG</sequence>
<name>A0AAD5BEU2_9ASCO</name>
<keyword evidence="2" id="KW-1185">Reference proteome</keyword>
<dbReference type="Proteomes" id="UP001204833">
    <property type="component" value="Unassembled WGS sequence"/>
</dbReference>
<accession>A0AAD5BEU2</accession>
<proteinExistence type="predicted"/>
<dbReference type="AlphaFoldDB" id="A0AAD5BEU2"/>
<comment type="caution">
    <text evidence="1">The sequence shown here is derived from an EMBL/GenBank/DDBJ whole genome shotgun (WGS) entry which is preliminary data.</text>
</comment>
<dbReference type="GeneID" id="76150951"/>
<evidence type="ECO:0000313" key="2">
    <source>
        <dbReference type="Proteomes" id="UP001204833"/>
    </source>
</evidence>
<reference evidence="1 2" key="1">
    <citation type="journal article" date="2022" name="DNA Res.">
        <title>Genome analysis of five recently described species of the CUG-Ser clade uncovers Candida theae as a new hybrid lineage with pathogenic potential in the Candida parapsilosis species complex.</title>
        <authorList>
            <person name="Mixao V."/>
            <person name="Del Olmo V."/>
            <person name="Hegedusova E."/>
            <person name="Saus E."/>
            <person name="Pryszcz L."/>
            <person name="Cillingova A."/>
            <person name="Nosek J."/>
            <person name="Gabaldon T."/>
        </authorList>
    </citation>
    <scope>NUCLEOTIDE SEQUENCE [LARGE SCALE GENOMIC DNA]</scope>
    <source>
        <strain evidence="1 2">CBS 12239</strain>
    </source>
</reference>
<gene>
    <name evidence="1" type="ORF">KGF57_002892</name>
</gene>
<dbReference type="EMBL" id="JAIHNG010000119">
    <property type="protein sequence ID" value="KAI5958084.1"/>
    <property type="molecule type" value="Genomic_DNA"/>
</dbReference>
<organism evidence="1 2">
    <name type="scientific">Candida theae</name>
    <dbReference type="NCBI Taxonomy" id="1198502"/>
    <lineage>
        <taxon>Eukaryota</taxon>
        <taxon>Fungi</taxon>
        <taxon>Dikarya</taxon>
        <taxon>Ascomycota</taxon>
        <taxon>Saccharomycotina</taxon>
        <taxon>Pichiomycetes</taxon>
        <taxon>Debaryomycetaceae</taxon>
        <taxon>Candida/Lodderomyces clade</taxon>
        <taxon>Candida</taxon>
    </lineage>
</organism>
<dbReference type="RefSeq" id="XP_051608719.1">
    <property type="nucleotide sequence ID" value="XM_051752253.1"/>
</dbReference>
<evidence type="ECO:0000313" key="1">
    <source>
        <dbReference type="EMBL" id="KAI5958084.1"/>
    </source>
</evidence>